<sequence length="103" mass="11616">LKNIDRVEALLFLYFLAMLVEALIEREVRQSMEAQGVKTIPLYPEGRPCPAPTTDRILGAFEVVAAHHLEQEGREVQRFAPKLTEQQLELLRLAGVPEESYAG</sequence>
<evidence type="ECO:0000256" key="1">
    <source>
        <dbReference type="SAM" id="Phobius"/>
    </source>
</evidence>
<name>T0YTD9_9ZZZZ</name>
<gene>
    <name evidence="2" type="ORF">B1A_17885</name>
</gene>
<proteinExistence type="predicted"/>
<reference evidence="2" key="2">
    <citation type="journal article" date="2014" name="ISME J.">
        <title>Microbial stratification in low pH oxic and suboxic macroscopic growths along an acid mine drainage.</title>
        <authorList>
            <person name="Mendez-Garcia C."/>
            <person name="Mesa V."/>
            <person name="Sprenger R.R."/>
            <person name="Richter M."/>
            <person name="Diez M.S."/>
            <person name="Solano J."/>
            <person name="Bargiela R."/>
            <person name="Golyshina O.V."/>
            <person name="Manteca A."/>
            <person name="Ramos J.L."/>
            <person name="Gallego J.R."/>
            <person name="Llorente I."/>
            <person name="Martins Dos Santos V.A."/>
            <person name="Jensen O.N."/>
            <person name="Pelaez A.I."/>
            <person name="Sanchez J."/>
            <person name="Ferrer M."/>
        </authorList>
    </citation>
    <scope>NUCLEOTIDE SEQUENCE</scope>
</reference>
<feature type="transmembrane region" description="Helical" evidence="1">
    <location>
        <begin position="6"/>
        <end position="24"/>
    </location>
</feature>
<reference evidence="2" key="1">
    <citation type="submission" date="2013-08" db="EMBL/GenBank/DDBJ databases">
        <authorList>
            <person name="Mendez C."/>
            <person name="Richter M."/>
            <person name="Ferrer M."/>
            <person name="Sanchez J."/>
        </authorList>
    </citation>
    <scope>NUCLEOTIDE SEQUENCE</scope>
</reference>
<feature type="non-terminal residue" evidence="2">
    <location>
        <position position="1"/>
    </location>
</feature>
<comment type="caution">
    <text evidence="2">The sequence shown here is derived from an EMBL/GenBank/DDBJ whole genome shotgun (WGS) entry which is preliminary data.</text>
</comment>
<evidence type="ECO:0000313" key="2">
    <source>
        <dbReference type="EMBL" id="EQD36448.1"/>
    </source>
</evidence>
<keyword evidence="1" id="KW-0472">Membrane</keyword>
<dbReference type="AlphaFoldDB" id="T0YTD9"/>
<organism evidence="2">
    <name type="scientific">mine drainage metagenome</name>
    <dbReference type="NCBI Taxonomy" id="410659"/>
    <lineage>
        <taxon>unclassified sequences</taxon>
        <taxon>metagenomes</taxon>
        <taxon>ecological metagenomes</taxon>
    </lineage>
</organism>
<dbReference type="EMBL" id="AUZX01013171">
    <property type="protein sequence ID" value="EQD36448.1"/>
    <property type="molecule type" value="Genomic_DNA"/>
</dbReference>
<keyword evidence="1" id="KW-0812">Transmembrane</keyword>
<accession>T0YTD9</accession>
<keyword evidence="1" id="KW-1133">Transmembrane helix</keyword>
<protein>
    <submittedName>
        <fullName evidence="2">Uncharacterized protein</fullName>
    </submittedName>
</protein>